<dbReference type="EMBL" id="BAAAZP010000040">
    <property type="protein sequence ID" value="GAA3659089.1"/>
    <property type="molecule type" value="Genomic_DNA"/>
</dbReference>
<reference evidence="3" key="1">
    <citation type="journal article" date="2019" name="Int. J. Syst. Evol. Microbiol.">
        <title>The Global Catalogue of Microorganisms (GCM) 10K type strain sequencing project: providing services to taxonomists for standard genome sequencing and annotation.</title>
        <authorList>
            <consortium name="The Broad Institute Genomics Platform"/>
            <consortium name="The Broad Institute Genome Sequencing Center for Infectious Disease"/>
            <person name="Wu L."/>
            <person name="Ma J."/>
        </authorList>
    </citation>
    <scope>NUCLEOTIDE SEQUENCE [LARGE SCALE GENOMIC DNA]</scope>
    <source>
        <strain evidence="3">JCM 16904</strain>
    </source>
</reference>
<protein>
    <submittedName>
        <fullName evidence="2">Uncharacterized protein</fullName>
    </submittedName>
</protein>
<keyword evidence="1" id="KW-0732">Signal</keyword>
<keyword evidence="3" id="KW-1185">Reference proteome</keyword>
<feature type="signal peptide" evidence="1">
    <location>
        <begin position="1"/>
        <end position="30"/>
    </location>
</feature>
<name>A0ABP7BGA1_9ACTN</name>
<evidence type="ECO:0000313" key="2">
    <source>
        <dbReference type="EMBL" id="GAA3659089.1"/>
    </source>
</evidence>
<evidence type="ECO:0000256" key="1">
    <source>
        <dbReference type="SAM" id="SignalP"/>
    </source>
</evidence>
<sequence length="119" mass="12304">MRVKSVARVVVLSLLAPLALLATAATPAQAVPVCAPEERVCANVEGGRFVFTVKPPPTTLTFSATVNGAPAAGSLTYQMMPGYLLGWFNPAVPLVAGDVICLTFYANGLPPGPYCETAP</sequence>
<proteinExistence type="predicted"/>
<feature type="chain" id="PRO_5045670398" evidence="1">
    <location>
        <begin position="31"/>
        <end position="119"/>
    </location>
</feature>
<dbReference type="Proteomes" id="UP001500902">
    <property type="component" value="Unassembled WGS sequence"/>
</dbReference>
<dbReference type="RefSeq" id="WP_344875924.1">
    <property type="nucleotide sequence ID" value="NZ_BAAAZP010000040.1"/>
</dbReference>
<comment type="caution">
    <text evidence="2">The sequence shown here is derived from an EMBL/GenBank/DDBJ whole genome shotgun (WGS) entry which is preliminary data.</text>
</comment>
<accession>A0ABP7BGA1</accession>
<evidence type="ECO:0000313" key="3">
    <source>
        <dbReference type="Proteomes" id="UP001500902"/>
    </source>
</evidence>
<organism evidence="2 3">
    <name type="scientific">Nonomuraea antimicrobica</name>
    <dbReference type="NCBI Taxonomy" id="561173"/>
    <lineage>
        <taxon>Bacteria</taxon>
        <taxon>Bacillati</taxon>
        <taxon>Actinomycetota</taxon>
        <taxon>Actinomycetes</taxon>
        <taxon>Streptosporangiales</taxon>
        <taxon>Streptosporangiaceae</taxon>
        <taxon>Nonomuraea</taxon>
    </lineage>
</organism>
<gene>
    <name evidence="2" type="ORF">GCM10022224_023110</name>
</gene>